<proteinExistence type="inferred from homology"/>
<dbReference type="STRING" id="517719.SAMN05421762_0884"/>
<evidence type="ECO:0000256" key="3">
    <source>
        <dbReference type="ARBA" id="ARBA00022448"/>
    </source>
</evidence>
<dbReference type="PANTHER" id="PTHR30069">
    <property type="entry name" value="TONB-DEPENDENT OUTER MEMBRANE RECEPTOR"/>
    <property type="match status" value="1"/>
</dbReference>
<keyword evidence="7 9" id="KW-0472">Membrane</keyword>
<evidence type="ECO:0000256" key="7">
    <source>
        <dbReference type="ARBA" id="ARBA00023136"/>
    </source>
</evidence>
<accession>A0A1I1J386</accession>
<dbReference type="Pfam" id="PF00593">
    <property type="entry name" value="TonB_dep_Rec_b-barrel"/>
    <property type="match status" value="1"/>
</dbReference>
<keyword evidence="4 9" id="KW-1134">Transmembrane beta strand</keyword>
<evidence type="ECO:0000256" key="9">
    <source>
        <dbReference type="PROSITE-ProRule" id="PRU01360"/>
    </source>
</evidence>
<keyword evidence="6 10" id="KW-0798">TonB box</keyword>
<dbReference type="Pfam" id="PF07715">
    <property type="entry name" value="Plug"/>
    <property type="match status" value="1"/>
</dbReference>
<reference evidence="13 14" key="1">
    <citation type="submission" date="2016-10" db="EMBL/GenBank/DDBJ databases">
        <authorList>
            <person name="de Groot N.N."/>
        </authorList>
    </citation>
    <scope>NUCLEOTIDE SEQUENCE [LARGE SCALE GENOMIC DNA]</scope>
    <source>
        <strain evidence="13 14">DSM 29619</strain>
    </source>
</reference>
<evidence type="ECO:0000259" key="12">
    <source>
        <dbReference type="Pfam" id="PF07715"/>
    </source>
</evidence>
<evidence type="ECO:0000313" key="14">
    <source>
        <dbReference type="Proteomes" id="UP000231644"/>
    </source>
</evidence>
<dbReference type="GO" id="GO:0009279">
    <property type="term" value="C:cell outer membrane"/>
    <property type="evidence" value="ECO:0007669"/>
    <property type="project" value="UniProtKB-SubCell"/>
</dbReference>
<keyword evidence="13" id="KW-0675">Receptor</keyword>
<evidence type="ECO:0000256" key="1">
    <source>
        <dbReference type="ARBA" id="ARBA00004571"/>
    </source>
</evidence>
<comment type="subcellular location">
    <subcellularLocation>
        <location evidence="1 9">Cell outer membrane</location>
        <topology evidence="1 9">Multi-pass membrane protein</topology>
    </subcellularLocation>
</comment>
<evidence type="ECO:0000256" key="8">
    <source>
        <dbReference type="ARBA" id="ARBA00023237"/>
    </source>
</evidence>
<name>A0A1I1J386_9RHOB</name>
<dbReference type="Proteomes" id="UP000231644">
    <property type="component" value="Unassembled WGS sequence"/>
</dbReference>
<evidence type="ECO:0000256" key="10">
    <source>
        <dbReference type="RuleBase" id="RU003357"/>
    </source>
</evidence>
<evidence type="ECO:0000313" key="13">
    <source>
        <dbReference type="EMBL" id="SFC43017.1"/>
    </source>
</evidence>
<evidence type="ECO:0000256" key="5">
    <source>
        <dbReference type="ARBA" id="ARBA00022692"/>
    </source>
</evidence>
<dbReference type="AlphaFoldDB" id="A0A1I1J386"/>
<dbReference type="EMBL" id="FOLX01000001">
    <property type="protein sequence ID" value="SFC43017.1"/>
    <property type="molecule type" value="Genomic_DNA"/>
</dbReference>
<keyword evidence="14" id="KW-1185">Reference proteome</keyword>
<organism evidence="13 14">
    <name type="scientific">Pseudooceanicola nitratireducens</name>
    <dbReference type="NCBI Taxonomy" id="517719"/>
    <lineage>
        <taxon>Bacteria</taxon>
        <taxon>Pseudomonadati</taxon>
        <taxon>Pseudomonadota</taxon>
        <taxon>Alphaproteobacteria</taxon>
        <taxon>Rhodobacterales</taxon>
        <taxon>Paracoccaceae</taxon>
        <taxon>Pseudooceanicola</taxon>
    </lineage>
</organism>
<dbReference type="InterPro" id="IPR000531">
    <property type="entry name" value="Beta-barrel_TonB"/>
</dbReference>
<evidence type="ECO:0000256" key="2">
    <source>
        <dbReference type="ARBA" id="ARBA00009810"/>
    </source>
</evidence>
<dbReference type="PANTHER" id="PTHR30069:SF41">
    <property type="entry name" value="HEME_HEMOPEXIN UTILIZATION PROTEIN C"/>
    <property type="match status" value="1"/>
</dbReference>
<keyword evidence="3 9" id="KW-0813">Transport</keyword>
<evidence type="ECO:0000256" key="4">
    <source>
        <dbReference type="ARBA" id="ARBA00022452"/>
    </source>
</evidence>
<sequence>MRHRTGALLRGTKSILMGSVAAVIATTTQAEVFQLDPLVVQQRDIHGQAADRATSMYVSDFELERARTGDLKDVFAGIASVSVGGGIPIAQKIFINGVDMLNLGVSIDGAAQNNRAFHHVTSNAIDPGLLKQVRADATISPADAGPFALAGSVVFETVDAEDILTDGQAVGGNLRLSYADNGNTAQGALTLAGQYNGFSWLGYVKRASGDDYTTGAGTAQVGSGANMLSTLGKVAYEAQEGHRFELSAQHLRDNELRQFRPNFGGQGGSAQPLYQFNTLRRSYSFTYENVLADGLWDPKLTLGYSENAVNRPLNEDSNGTTGTYSMTLQNTFHLDGASTIVAGLDYQDTTGNYYSPPTSSSPADVTERSRNIGVFAQVRLAATDRLDLSFGARYDRQRFTGTGGQQITNQGLSANASATFQLTQALSLRGGLSTVFGGLDIEDNYTFNPAWDYTGLRPSRANNATLGFDYEVGGLKLGGELFVSQFKNARTSTYGATRNSDFESRGFNLGATYGWDSGFARVTMSHSKVSINGQEEDSYTTLDFGAPIGTVFAFEVEQDTGIQGLKVGGGIDAALPKTGGGSFGNRDFPGYQVVNVFAEYVPPSMKNLTIRGEISNLFDVTYADRTTYGGDFQSIDTLKEPGRTISVVAVFQF</sequence>
<dbReference type="SUPFAM" id="SSF56935">
    <property type="entry name" value="Porins"/>
    <property type="match status" value="1"/>
</dbReference>
<dbReference type="Gene3D" id="2.170.130.10">
    <property type="entry name" value="TonB-dependent receptor, plug domain"/>
    <property type="match status" value="1"/>
</dbReference>
<keyword evidence="5 9" id="KW-0812">Transmembrane</keyword>
<gene>
    <name evidence="13" type="ORF">SAMN05421762_0884</name>
</gene>
<dbReference type="InterPro" id="IPR037066">
    <property type="entry name" value="Plug_dom_sf"/>
</dbReference>
<dbReference type="PROSITE" id="PS52016">
    <property type="entry name" value="TONB_DEPENDENT_REC_3"/>
    <property type="match status" value="1"/>
</dbReference>
<dbReference type="Gene3D" id="2.40.170.20">
    <property type="entry name" value="TonB-dependent receptor, beta-barrel domain"/>
    <property type="match status" value="1"/>
</dbReference>
<evidence type="ECO:0000259" key="11">
    <source>
        <dbReference type="Pfam" id="PF00593"/>
    </source>
</evidence>
<dbReference type="RefSeq" id="WP_170848701.1">
    <property type="nucleotide sequence ID" value="NZ_FNZG01000002.1"/>
</dbReference>
<feature type="domain" description="TonB-dependent receptor plug" evidence="12">
    <location>
        <begin position="58"/>
        <end position="151"/>
    </location>
</feature>
<dbReference type="GO" id="GO:0044718">
    <property type="term" value="P:siderophore transmembrane transport"/>
    <property type="evidence" value="ECO:0007669"/>
    <property type="project" value="TreeGrafter"/>
</dbReference>
<dbReference type="GO" id="GO:0015344">
    <property type="term" value="F:siderophore uptake transmembrane transporter activity"/>
    <property type="evidence" value="ECO:0007669"/>
    <property type="project" value="TreeGrafter"/>
</dbReference>
<keyword evidence="8 9" id="KW-0998">Cell outer membrane</keyword>
<evidence type="ECO:0000256" key="6">
    <source>
        <dbReference type="ARBA" id="ARBA00023077"/>
    </source>
</evidence>
<comment type="similarity">
    <text evidence="2 9 10">Belongs to the TonB-dependent receptor family.</text>
</comment>
<dbReference type="InterPro" id="IPR012910">
    <property type="entry name" value="Plug_dom"/>
</dbReference>
<feature type="domain" description="TonB-dependent receptor-like beta-barrel" evidence="11">
    <location>
        <begin position="260"/>
        <end position="617"/>
    </location>
</feature>
<protein>
    <submittedName>
        <fullName evidence="13">Hemoglobin/transferrin/lactoferrin receptor protein</fullName>
    </submittedName>
</protein>
<dbReference type="InterPro" id="IPR036942">
    <property type="entry name" value="Beta-barrel_TonB_sf"/>
</dbReference>
<dbReference type="InterPro" id="IPR039426">
    <property type="entry name" value="TonB-dep_rcpt-like"/>
</dbReference>